<dbReference type="InterPro" id="IPR029058">
    <property type="entry name" value="AB_hydrolase_fold"/>
</dbReference>
<feature type="domain" description="Epoxide hydrolase N-terminal" evidence="5">
    <location>
        <begin position="5"/>
        <end position="109"/>
    </location>
</feature>
<organism evidence="6 7">
    <name type="scientific">Novosphingobium colocasiae</name>
    <dbReference type="NCBI Taxonomy" id="1256513"/>
    <lineage>
        <taxon>Bacteria</taxon>
        <taxon>Pseudomonadati</taxon>
        <taxon>Pseudomonadota</taxon>
        <taxon>Alphaproteobacteria</taxon>
        <taxon>Sphingomonadales</taxon>
        <taxon>Sphingomonadaceae</taxon>
        <taxon>Novosphingobium</taxon>
    </lineage>
</organism>
<keyword evidence="2" id="KW-0058">Aromatic hydrocarbons catabolism</keyword>
<accession>A0A918UKJ2</accession>
<reference evidence="6" key="2">
    <citation type="submission" date="2020-09" db="EMBL/GenBank/DDBJ databases">
        <authorList>
            <person name="Sun Q."/>
            <person name="Kim S."/>
        </authorList>
    </citation>
    <scope>NUCLEOTIDE SEQUENCE</scope>
    <source>
        <strain evidence="6">KCTC 32255</strain>
    </source>
</reference>
<evidence type="ECO:0000313" key="6">
    <source>
        <dbReference type="EMBL" id="GGZ17030.1"/>
    </source>
</evidence>
<reference evidence="6" key="1">
    <citation type="journal article" date="2014" name="Int. J. Syst. Evol. Microbiol.">
        <title>Complete genome sequence of Corynebacterium casei LMG S-19264T (=DSM 44701T), isolated from a smear-ripened cheese.</title>
        <authorList>
            <consortium name="US DOE Joint Genome Institute (JGI-PGF)"/>
            <person name="Walter F."/>
            <person name="Albersmeier A."/>
            <person name="Kalinowski J."/>
            <person name="Ruckert C."/>
        </authorList>
    </citation>
    <scope>NUCLEOTIDE SEQUENCE</scope>
    <source>
        <strain evidence="6">KCTC 32255</strain>
    </source>
</reference>
<dbReference type="AlphaFoldDB" id="A0A918UKJ2"/>
<feature type="active site" description="Nucleophile" evidence="4">
    <location>
        <position position="179"/>
    </location>
</feature>
<dbReference type="Gene3D" id="3.40.50.1820">
    <property type="entry name" value="alpha/beta hydrolase"/>
    <property type="match status" value="1"/>
</dbReference>
<dbReference type="PIRSF" id="PIRSF001112">
    <property type="entry name" value="Epoxide_hydrolase"/>
    <property type="match status" value="1"/>
</dbReference>
<dbReference type="RefSeq" id="WP_189622532.1">
    <property type="nucleotide sequence ID" value="NZ_BMZA01000032.1"/>
</dbReference>
<keyword evidence="7" id="KW-1185">Reference proteome</keyword>
<dbReference type="Proteomes" id="UP000648075">
    <property type="component" value="Unassembled WGS sequence"/>
</dbReference>
<gene>
    <name evidence="6" type="ORF">GCM10011614_34520</name>
</gene>
<protein>
    <submittedName>
        <fullName evidence="6">Epoxide hydrolase</fullName>
    </submittedName>
</protein>
<dbReference type="InterPro" id="IPR016292">
    <property type="entry name" value="Epoxide_hydrolase"/>
</dbReference>
<dbReference type="InterPro" id="IPR000639">
    <property type="entry name" value="Epox_hydrolase-like"/>
</dbReference>
<evidence type="ECO:0000256" key="4">
    <source>
        <dbReference type="PIRSR" id="PIRSR001112-1"/>
    </source>
</evidence>
<dbReference type="GO" id="GO:0004301">
    <property type="term" value="F:epoxide hydrolase activity"/>
    <property type="evidence" value="ECO:0007669"/>
    <property type="project" value="TreeGrafter"/>
</dbReference>
<dbReference type="PANTHER" id="PTHR21661">
    <property type="entry name" value="EPOXIDE HYDROLASE 1-RELATED"/>
    <property type="match status" value="1"/>
</dbReference>
<dbReference type="SUPFAM" id="SSF53474">
    <property type="entry name" value="alpha/beta-Hydrolases"/>
    <property type="match status" value="1"/>
</dbReference>
<evidence type="ECO:0000256" key="3">
    <source>
        <dbReference type="ARBA" id="ARBA00022801"/>
    </source>
</evidence>
<evidence type="ECO:0000259" key="5">
    <source>
        <dbReference type="Pfam" id="PF06441"/>
    </source>
</evidence>
<evidence type="ECO:0000256" key="2">
    <source>
        <dbReference type="ARBA" id="ARBA00022797"/>
    </source>
</evidence>
<comment type="similarity">
    <text evidence="1">Belongs to the peptidase S33 family.</text>
</comment>
<dbReference type="InterPro" id="IPR010497">
    <property type="entry name" value="Epoxide_hydro_N"/>
</dbReference>
<dbReference type="Pfam" id="PF06441">
    <property type="entry name" value="EHN"/>
    <property type="match status" value="1"/>
</dbReference>
<feature type="active site" description="Proton acceptor" evidence="4">
    <location>
        <position position="361"/>
    </location>
</feature>
<dbReference type="EMBL" id="BMZA01000032">
    <property type="protein sequence ID" value="GGZ17030.1"/>
    <property type="molecule type" value="Genomic_DNA"/>
</dbReference>
<feature type="active site" description="Proton donor" evidence="4">
    <location>
        <position position="304"/>
    </location>
</feature>
<dbReference type="PRINTS" id="PR00412">
    <property type="entry name" value="EPOXHYDRLASE"/>
</dbReference>
<evidence type="ECO:0000313" key="7">
    <source>
        <dbReference type="Proteomes" id="UP000648075"/>
    </source>
</evidence>
<proteinExistence type="inferred from homology"/>
<name>A0A918UKJ2_9SPHN</name>
<dbReference type="PANTHER" id="PTHR21661:SF35">
    <property type="entry name" value="EPOXIDE HYDROLASE"/>
    <property type="match status" value="1"/>
</dbReference>
<keyword evidence="3 6" id="KW-0378">Hydrolase</keyword>
<dbReference type="GO" id="GO:0097176">
    <property type="term" value="P:epoxide metabolic process"/>
    <property type="evidence" value="ECO:0007669"/>
    <property type="project" value="TreeGrafter"/>
</dbReference>
<evidence type="ECO:0000256" key="1">
    <source>
        <dbReference type="ARBA" id="ARBA00010088"/>
    </source>
</evidence>
<sequence>MDSPEEYQFSISDDVIETTLERVRQTRWPRRLGSGGWDFGISHDFMRTFAEYWTEHYNWRDTEAALNAWPQYRVAIGDCKIHFYHVRGEAAGSRPLLLTHGWPGSILEFVPMIERLTHPSRHGGRAEDAFTVVIPSVPGFAASELPDGHPMGPVMTADLWRTLMVDVLGYQRFGIQGGDFGAIVSIQLAKRHRRHIAAMHLNALPVLVPTGEQLTAEETSYAERCNQIAATEFGYMNLHGFKTNTVSFALDDNPLGMAAWILEKFHGWSDNDGDILDAFTLEQLCANVSLYSFTGTIGSSIALYEGFGREIGFAFPPSPRLEVPTAAAIFPRELLPARPPRSLADRHYDIRRWTEMPRGGHFAAMEQPDLLVADIQEFFQEYI</sequence>
<comment type="caution">
    <text evidence="6">The sequence shown here is derived from an EMBL/GenBank/DDBJ whole genome shotgun (WGS) entry which is preliminary data.</text>
</comment>